<dbReference type="Proteomes" id="UP000310066">
    <property type="component" value="Unassembled WGS sequence"/>
</dbReference>
<reference evidence="2 3" key="1">
    <citation type="submission" date="2017-03" db="EMBL/GenBank/DDBJ databases">
        <title>Genomes of endolithic fungi from Antarctica.</title>
        <authorList>
            <person name="Coleine C."/>
            <person name="Masonjones S."/>
            <person name="Stajich J.E."/>
        </authorList>
    </citation>
    <scope>NUCLEOTIDE SEQUENCE [LARGE SCALE GENOMIC DNA]</scope>
    <source>
        <strain evidence="2 3">CCFEE 5311</strain>
    </source>
</reference>
<dbReference type="AlphaFoldDB" id="A0A4U0U053"/>
<accession>A0A4U0U053</accession>
<sequence length="316" mass="35972">MNSTQHDELAQLFAQNMQLSYQAAQQQSHHQQEPVRIETIHQASEKQDHEPMHFISAHYTGTAHVRPDTTSEPSRSPPPPYNEDGLMPEAMAETLRQHTIDPSALLPNQVHLFANADYEQKLRLLELWRISPPSYPLEQHLRTAEWGHNTTNLEQEETKARVRYEQQQEHARGQMQMQQQRAAQHMQDMHIAEPISPIREAGDPAWPPAARMRAASIAAGRKVPAAMEAEPYMLRGYQSAVDPVYAASTAGMWQAPSYAQAMQQDQHVSSPADQFGQYEQIRNHAEWEAMNERTARERFMGMHGTVEVGGDDEMVL</sequence>
<dbReference type="EMBL" id="NAJP01000125">
    <property type="protein sequence ID" value="TKA27686.1"/>
    <property type="molecule type" value="Genomic_DNA"/>
</dbReference>
<protein>
    <submittedName>
        <fullName evidence="2">Uncharacterized protein</fullName>
    </submittedName>
</protein>
<dbReference type="STRING" id="329885.A0A4U0U053"/>
<proteinExistence type="predicted"/>
<evidence type="ECO:0000313" key="3">
    <source>
        <dbReference type="Proteomes" id="UP000310066"/>
    </source>
</evidence>
<feature type="region of interest" description="Disordered" evidence="1">
    <location>
        <begin position="63"/>
        <end position="84"/>
    </location>
</feature>
<name>A0A4U0U053_9PEZI</name>
<gene>
    <name evidence="2" type="ORF">B0A54_16769</name>
</gene>
<comment type="caution">
    <text evidence="2">The sequence shown here is derived from an EMBL/GenBank/DDBJ whole genome shotgun (WGS) entry which is preliminary data.</text>
</comment>
<evidence type="ECO:0000313" key="2">
    <source>
        <dbReference type="EMBL" id="TKA27686.1"/>
    </source>
</evidence>
<evidence type="ECO:0000256" key="1">
    <source>
        <dbReference type="SAM" id="MobiDB-lite"/>
    </source>
</evidence>
<dbReference type="OrthoDB" id="5357075at2759"/>
<organism evidence="2 3">
    <name type="scientific">Friedmanniomyces endolithicus</name>
    <dbReference type="NCBI Taxonomy" id="329885"/>
    <lineage>
        <taxon>Eukaryota</taxon>
        <taxon>Fungi</taxon>
        <taxon>Dikarya</taxon>
        <taxon>Ascomycota</taxon>
        <taxon>Pezizomycotina</taxon>
        <taxon>Dothideomycetes</taxon>
        <taxon>Dothideomycetidae</taxon>
        <taxon>Mycosphaerellales</taxon>
        <taxon>Teratosphaeriaceae</taxon>
        <taxon>Friedmanniomyces</taxon>
    </lineage>
</organism>